<dbReference type="PANTHER" id="PTHR11092">
    <property type="entry name" value="SUGAR NUCLEOTIDE EPIMERASE RELATED"/>
    <property type="match status" value="1"/>
</dbReference>
<dbReference type="InterPro" id="IPR013549">
    <property type="entry name" value="DUF1731"/>
</dbReference>
<gene>
    <name evidence="4" type="ORF">AAD027_15580</name>
</gene>
<feature type="domain" description="NAD-dependent epimerase/dehydratase" evidence="2">
    <location>
        <begin position="3"/>
        <end position="218"/>
    </location>
</feature>
<keyword evidence="5" id="KW-1185">Reference proteome</keyword>
<evidence type="ECO:0000256" key="1">
    <source>
        <dbReference type="ARBA" id="ARBA00009353"/>
    </source>
</evidence>
<organism evidence="4 5">
    <name type="scientific">Pseudoxanthomonas putridarboris</name>
    <dbReference type="NCBI Taxonomy" id="752605"/>
    <lineage>
        <taxon>Bacteria</taxon>
        <taxon>Pseudomonadati</taxon>
        <taxon>Pseudomonadota</taxon>
        <taxon>Gammaproteobacteria</taxon>
        <taxon>Lysobacterales</taxon>
        <taxon>Lysobacteraceae</taxon>
        <taxon>Pseudoxanthomonas</taxon>
    </lineage>
</organism>
<dbReference type="CDD" id="cd05242">
    <property type="entry name" value="SDR_a8"/>
    <property type="match status" value="1"/>
</dbReference>
<comment type="caution">
    <text evidence="4">The sequence shown here is derived from an EMBL/GenBank/DDBJ whole genome shotgun (WGS) entry which is preliminary data.</text>
</comment>
<evidence type="ECO:0000313" key="5">
    <source>
        <dbReference type="Proteomes" id="UP001459204"/>
    </source>
</evidence>
<dbReference type="SUPFAM" id="SSF51735">
    <property type="entry name" value="NAD(P)-binding Rossmann-fold domains"/>
    <property type="match status" value="1"/>
</dbReference>
<feature type="domain" description="DUF1731" evidence="3">
    <location>
        <begin position="246"/>
        <end position="292"/>
    </location>
</feature>
<dbReference type="Gene3D" id="3.40.50.720">
    <property type="entry name" value="NAD(P)-binding Rossmann-like Domain"/>
    <property type="match status" value="1"/>
</dbReference>
<accession>A0ABU9J4G5</accession>
<dbReference type="Proteomes" id="UP001459204">
    <property type="component" value="Unassembled WGS sequence"/>
</dbReference>
<dbReference type="InterPro" id="IPR036291">
    <property type="entry name" value="NAD(P)-bd_dom_sf"/>
</dbReference>
<reference evidence="4 5" key="1">
    <citation type="submission" date="2024-04" db="EMBL/GenBank/DDBJ databases">
        <title>Draft genome sequence of Pseudoxanthomonas putridarboris WD12.</title>
        <authorList>
            <person name="Oh J."/>
        </authorList>
    </citation>
    <scope>NUCLEOTIDE SEQUENCE [LARGE SCALE GENOMIC DNA]</scope>
    <source>
        <strain evidence="4 5">WD12</strain>
    </source>
</reference>
<dbReference type="PANTHER" id="PTHR11092:SF0">
    <property type="entry name" value="EPIMERASE FAMILY PROTEIN SDR39U1"/>
    <property type="match status" value="1"/>
</dbReference>
<comment type="similarity">
    <text evidence="1">Belongs to the NAD(P)-dependent epimerase/dehydratase family. SDR39U1 subfamily.</text>
</comment>
<sequence>MHVLITGGTGFIGTALCDRLLQAGHALTVLTRDPARARTRLSAVRAIASLDEARDVEAVVNLAGEPLTAGRWNAARKQAFRTSRIGTTQQLVAWMARQPVRPRVLVSGSAIGYYGPRDDTPLDESASPGDDFAAQLCRDWETEAIHAEALDVRTCRVRTGIVLAADGGALAKMLPPFRLGAGGPMGDGRQWMSWIHRDDLVRLIQWLLDSDHAGGAYNGTAPQPATNRDFARSLGKALHRPALLPTPAPVLKLVFGEMAQLLLTGQRVLPAHALAEGFDFRFPTLDAALHDLLRRH</sequence>
<dbReference type="EMBL" id="JBBWWT010000008">
    <property type="protein sequence ID" value="MEL1265776.1"/>
    <property type="molecule type" value="Genomic_DNA"/>
</dbReference>
<evidence type="ECO:0000259" key="3">
    <source>
        <dbReference type="Pfam" id="PF08338"/>
    </source>
</evidence>
<protein>
    <submittedName>
        <fullName evidence="4">TIGR01777 family oxidoreductase</fullName>
    </submittedName>
</protein>
<dbReference type="RefSeq" id="WP_341726948.1">
    <property type="nucleotide sequence ID" value="NZ_JBBWWT010000008.1"/>
</dbReference>
<dbReference type="Pfam" id="PF01370">
    <property type="entry name" value="Epimerase"/>
    <property type="match status" value="1"/>
</dbReference>
<dbReference type="InterPro" id="IPR001509">
    <property type="entry name" value="Epimerase_deHydtase"/>
</dbReference>
<dbReference type="Pfam" id="PF08338">
    <property type="entry name" value="DUF1731"/>
    <property type="match status" value="1"/>
</dbReference>
<name>A0ABU9J4G5_9GAMM</name>
<dbReference type="NCBIfam" id="TIGR01777">
    <property type="entry name" value="yfcH"/>
    <property type="match status" value="1"/>
</dbReference>
<evidence type="ECO:0000259" key="2">
    <source>
        <dbReference type="Pfam" id="PF01370"/>
    </source>
</evidence>
<proteinExistence type="inferred from homology"/>
<dbReference type="InterPro" id="IPR010099">
    <property type="entry name" value="SDR39U1"/>
</dbReference>
<evidence type="ECO:0000313" key="4">
    <source>
        <dbReference type="EMBL" id="MEL1265776.1"/>
    </source>
</evidence>